<accession>A0A6G9YQ78</accession>
<dbReference type="InterPro" id="IPR043129">
    <property type="entry name" value="ATPase_NBD"/>
</dbReference>
<dbReference type="KEGG" id="nah:F5544_38145"/>
<sequence>MGNSQSVWLRVDFGVVETSAALVGADGASWPLRLNDRAAAMPSGVYLSPSTGLEVGAIAREYGVADPNRYVAEPKRWIDDGRPVCELGGTAVPVHVVVAAVLRAVINRAQAECGWQLPAGLVLTHPQRWTAAQTQVLVAAAAEAGYAPDRLRLVAETPENVPVSGYSAQLGTVPAVGYPARHEVAPNGGYPAHHEIAPNAGYPVQRETASVAAQFVTHPGSLGPQSGVAQANTASRSSVRLTLLIALGVVVLVAAVVTGLAMIDSGGGGEQGPKEPFEKIAVGRSQGVGYTAVDPVDHRAYTSDTSSNTVSVIDTVAKKTITQVQIDSVPRSLAVDPQNHTLWVLSGKYQDGLGLKKIDTTTNTVVGTATAPDSTREIAVHPVTHEVYTSQANGDVVDRATGARVVASTIDPTTLQINGRVLAPGHGIDIAINPDNGQVYLYGGDDVKIVDPTTKSVVKRIESPVRGQRMVVDPRTNTAFASSETGIVVIDLAGGAYVKTIGIGHKVFWLAIDPAVGKVYAPETGASGTARLTVIDTATRAVASAIDMGGSAEGLAADPVSHKVYVRPLRSYVYVVDPCASVRCG</sequence>
<dbReference type="PANTHER" id="PTHR47197">
    <property type="entry name" value="PROTEIN NIRF"/>
    <property type="match status" value="1"/>
</dbReference>
<dbReference type="SUPFAM" id="SSF53067">
    <property type="entry name" value="Actin-like ATPase domain"/>
    <property type="match status" value="1"/>
</dbReference>
<reference evidence="2 3" key="1">
    <citation type="journal article" date="2019" name="ACS Chem. Biol.">
        <title>Identification and Mobilization of a Cryptic Antibiotic Biosynthesis Gene Locus from a Human-Pathogenic Nocardia Isolate.</title>
        <authorList>
            <person name="Herisse M."/>
            <person name="Ishida K."/>
            <person name="Porter J.L."/>
            <person name="Howden B."/>
            <person name="Hertweck C."/>
            <person name="Stinear T.P."/>
            <person name="Pidot S.J."/>
        </authorList>
    </citation>
    <scope>NUCLEOTIDE SEQUENCE [LARGE SCALE GENOMIC DNA]</scope>
    <source>
        <strain evidence="2 3">AUSMDU00012717</strain>
    </source>
</reference>
<dbReference type="PANTHER" id="PTHR47197:SF3">
    <property type="entry name" value="DIHYDRO-HEME D1 DEHYDROGENASE"/>
    <property type="match status" value="1"/>
</dbReference>
<evidence type="ECO:0000313" key="2">
    <source>
        <dbReference type="EMBL" id="QIS15455.1"/>
    </source>
</evidence>
<keyword evidence="3" id="KW-1185">Reference proteome</keyword>
<feature type="transmembrane region" description="Helical" evidence="1">
    <location>
        <begin position="241"/>
        <end position="263"/>
    </location>
</feature>
<dbReference type="Gene3D" id="3.30.420.40">
    <property type="match status" value="1"/>
</dbReference>
<dbReference type="Gene3D" id="2.130.10.10">
    <property type="entry name" value="YVTN repeat-like/Quinoprotein amine dehydrogenase"/>
    <property type="match status" value="2"/>
</dbReference>
<dbReference type="AlphaFoldDB" id="A0A6G9YQ78"/>
<dbReference type="Proteomes" id="UP000503540">
    <property type="component" value="Chromosome"/>
</dbReference>
<evidence type="ECO:0000256" key="1">
    <source>
        <dbReference type="SAM" id="Phobius"/>
    </source>
</evidence>
<keyword evidence="1" id="KW-0472">Membrane</keyword>
<dbReference type="SUPFAM" id="SSF51004">
    <property type="entry name" value="C-terminal (heme d1) domain of cytochrome cd1-nitrite reductase"/>
    <property type="match status" value="1"/>
</dbReference>
<keyword evidence="1" id="KW-1133">Transmembrane helix</keyword>
<dbReference type="RefSeq" id="WP_167477695.1">
    <property type="nucleotide sequence ID" value="NZ_CP046172.1"/>
</dbReference>
<keyword evidence="1" id="KW-0812">Transmembrane</keyword>
<dbReference type="InterPro" id="IPR051200">
    <property type="entry name" value="Host-pathogen_enzymatic-act"/>
</dbReference>
<proteinExistence type="predicted"/>
<dbReference type="EMBL" id="CP046172">
    <property type="protein sequence ID" value="QIS15455.1"/>
    <property type="molecule type" value="Genomic_DNA"/>
</dbReference>
<evidence type="ECO:0008006" key="4">
    <source>
        <dbReference type="Google" id="ProtNLM"/>
    </source>
</evidence>
<gene>
    <name evidence="2" type="ORF">F5544_38145</name>
</gene>
<evidence type="ECO:0000313" key="3">
    <source>
        <dbReference type="Proteomes" id="UP000503540"/>
    </source>
</evidence>
<dbReference type="InterPro" id="IPR015943">
    <property type="entry name" value="WD40/YVTN_repeat-like_dom_sf"/>
</dbReference>
<protein>
    <recommendedName>
        <fullName evidence="4">YncE family protein</fullName>
    </recommendedName>
</protein>
<dbReference type="InterPro" id="IPR011048">
    <property type="entry name" value="Haem_d1_sf"/>
</dbReference>
<organism evidence="2 3">
    <name type="scientific">Nocardia arthritidis</name>
    <dbReference type="NCBI Taxonomy" id="228602"/>
    <lineage>
        <taxon>Bacteria</taxon>
        <taxon>Bacillati</taxon>
        <taxon>Actinomycetota</taxon>
        <taxon>Actinomycetes</taxon>
        <taxon>Mycobacteriales</taxon>
        <taxon>Nocardiaceae</taxon>
        <taxon>Nocardia</taxon>
    </lineage>
</organism>
<name>A0A6G9YQ78_9NOCA</name>